<evidence type="ECO:0000313" key="2">
    <source>
        <dbReference type="EMBL" id="SMO65066.1"/>
    </source>
</evidence>
<organism evidence="2 3">
    <name type="scientific">Fodinibius sediminis</name>
    <dbReference type="NCBI Taxonomy" id="1214077"/>
    <lineage>
        <taxon>Bacteria</taxon>
        <taxon>Pseudomonadati</taxon>
        <taxon>Balneolota</taxon>
        <taxon>Balneolia</taxon>
        <taxon>Balneolales</taxon>
        <taxon>Balneolaceae</taxon>
        <taxon>Fodinibius</taxon>
    </lineage>
</organism>
<gene>
    <name evidence="2" type="ORF">SAMN06265218_10856</name>
</gene>
<protein>
    <submittedName>
        <fullName evidence="2">Uncharacterized protein</fullName>
    </submittedName>
</protein>
<evidence type="ECO:0000256" key="1">
    <source>
        <dbReference type="SAM" id="SignalP"/>
    </source>
</evidence>
<dbReference type="OrthoDB" id="1525039at2"/>
<feature type="chain" id="PRO_5021944349" evidence="1">
    <location>
        <begin position="20"/>
        <end position="146"/>
    </location>
</feature>
<dbReference type="AlphaFoldDB" id="A0A521D041"/>
<keyword evidence="1" id="KW-0732">Signal</keyword>
<keyword evidence="3" id="KW-1185">Reference proteome</keyword>
<dbReference type="EMBL" id="FXTH01000008">
    <property type="protein sequence ID" value="SMO65066.1"/>
    <property type="molecule type" value="Genomic_DNA"/>
</dbReference>
<accession>A0A521D041</accession>
<sequence>MSCLLLVGGIFLCLPFASAAQERDSTRQELELEEDEPAPVLLNLQFDRPASGGVMTEMGSYEVPEETEYYQPPFKGQEYLDMAVEAYRKELEKHIGPDWLSKFMRAVSPFINNQFEFGFYGIYDMEPTVKRDNPLFQSHTDDSKKQ</sequence>
<dbReference type="Proteomes" id="UP000317593">
    <property type="component" value="Unassembled WGS sequence"/>
</dbReference>
<dbReference type="RefSeq" id="WP_142714482.1">
    <property type="nucleotide sequence ID" value="NZ_FXTH01000008.1"/>
</dbReference>
<feature type="signal peptide" evidence="1">
    <location>
        <begin position="1"/>
        <end position="19"/>
    </location>
</feature>
<reference evidence="2 3" key="1">
    <citation type="submission" date="2017-05" db="EMBL/GenBank/DDBJ databases">
        <authorList>
            <person name="Varghese N."/>
            <person name="Submissions S."/>
        </authorList>
    </citation>
    <scope>NUCLEOTIDE SEQUENCE [LARGE SCALE GENOMIC DNA]</scope>
    <source>
        <strain evidence="2 3">DSM 21194</strain>
    </source>
</reference>
<evidence type="ECO:0000313" key="3">
    <source>
        <dbReference type="Proteomes" id="UP000317593"/>
    </source>
</evidence>
<proteinExistence type="predicted"/>
<name>A0A521D041_9BACT</name>